<comment type="caution">
    <text evidence="3">The sequence shown here is derived from an EMBL/GenBank/DDBJ whole genome shotgun (WGS) entry which is preliminary data.</text>
</comment>
<comment type="cofactor">
    <cofactor evidence="1">
        <name>Mg(2+)</name>
        <dbReference type="ChEBI" id="CHEBI:18420"/>
    </cofactor>
    <text evidence="1">Binds 2 magnesium ions per subunit.</text>
</comment>
<feature type="binding site" evidence="1">
    <location>
        <position position="15"/>
    </location>
    <ligand>
        <name>substrate</name>
    </ligand>
</feature>
<dbReference type="NCBIfam" id="TIGR00055">
    <property type="entry name" value="uppS"/>
    <property type="match status" value="1"/>
</dbReference>
<gene>
    <name evidence="3" type="primary">uppS</name>
    <name evidence="3" type="ORF">KJP28_11215</name>
</gene>
<feature type="binding site" evidence="1">
    <location>
        <position position="2"/>
    </location>
    <ligand>
        <name>Mg(2+)</name>
        <dbReference type="ChEBI" id="CHEBI:18420"/>
    </ligand>
</feature>
<comment type="function">
    <text evidence="1">Catalyzes the condensation of isopentenyl diphosphate (IPP) with allylic pyrophosphates generating different type of terpenoids.</text>
</comment>
<comment type="subunit">
    <text evidence="1">Homodimer.</text>
</comment>
<dbReference type="HAMAP" id="MF_01139">
    <property type="entry name" value="ISPT"/>
    <property type="match status" value="1"/>
</dbReference>
<feature type="binding site" evidence="1">
    <location>
        <position position="51"/>
    </location>
    <ligand>
        <name>substrate</name>
    </ligand>
</feature>
<feature type="binding site" evidence="1">
    <location>
        <position position="7"/>
    </location>
    <ligand>
        <name>substrate</name>
    </ligand>
</feature>
<feature type="binding site" evidence="1">
    <location>
        <begin position="47"/>
        <end position="49"/>
    </location>
    <ligand>
        <name>substrate</name>
    </ligand>
</feature>
<evidence type="ECO:0000313" key="4">
    <source>
        <dbReference type="Proteomes" id="UP000756530"/>
    </source>
</evidence>
<organism evidence="3 4">
    <name type="scientific">Maritimibacter dapengensis</name>
    <dbReference type="NCBI Taxonomy" id="2836868"/>
    <lineage>
        <taxon>Bacteria</taxon>
        <taxon>Pseudomonadati</taxon>
        <taxon>Pseudomonadota</taxon>
        <taxon>Alphaproteobacteria</taxon>
        <taxon>Rhodobacterales</taxon>
        <taxon>Roseobacteraceae</taxon>
        <taxon>Maritimibacter</taxon>
    </lineage>
</organism>
<sequence>MDGNGRWAKARRRPRPFGHQAGAKRTREVVEACPDLGVKYVTLYAFSTENWKRSRTEITALMALFRHTIRKTARELHAEGARVRFIGDRTPLDKKLLKLMDELETLTAGNDRVHVTVALNYGGRDEILRATRRMAEAVKAGELEPDAIDEHTLEGYLDTAGIPDPDLVVRTSGESRTSNFLTWQSAYAEYEFTETLWPDFGREQFAEALDKFGLRERRYGGAES</sequence>
<dbReference type="InterPro" id="IPR018520">
    <property type="entry name" value="UPP_synth-like_CS"/>
</dbReference>
<feature type="binding site" evidence="1">
    <location>
        <position position="53"/>
    </location>
    <ligand>
        <name>substrate</name>
    </ligand>
</feature>
<feature type="binding site" evidence="1">
    <location>
        <begin position="176"/>
        <end position="178"/>
    </location>
    <ligand>
        <name>substrate</name>
    </ligand>
</feature>
<keyword evidence="1 3" id="KW-0808">Transferase</keyword>
<accession>A0ABS6T2Y5</accession>
<protein>
    <recommendedName>
        <fullName evidence="1">Isoprenyl transferase</fullName>
        <ecNumber evidence="1">2.5.1.-</ecNumber>
    </recommendedName>
</protein>
<dbReference type="PROSITE" id="PS01066">
    <property type="entry name" value="UPP_SYNTHASE"/>
    <property type="match status" value="1"/>
</dbReference>
<dbReference type="CDD" id="cd00475">
    <property type="entry name" value="Cis_IPPS"/>
    <property type="match status" value="1"/>
</dbReference>
<feature type="binding site" evidence="1">
    <location>
        <position position="19"/>
    </location>
    <ligand>
        <name>substrate</name>
    </ligand>
</feature>
<evidence type="ECO:0000256" key="2">
    <source>
        <dbReference type="SAM" id="MobiDB-lite"/>
    </source>
</evidence>
<dbReference type="GO" id="GO:0008834">
    <property type="term" value="F:ditrans,polycis-undecaprenyl-diphosphate synthase [(2E,6E)-farnesyl-diphosphate specific] activity"/>
    <property type="evidence" value="ECO:0007669"/>
    <property type="project" value="UniProtKB-EC"/>
</dbReference>
<reference evidence="3 4" key="1">
    <citation type="submission" date="2021-05" db="EMBL/GenBank/DDBJ databases">
        <title>Culturable bacteria isolated from Daya Bay.</title>
        <authorList>
            <person name="Zheng W."/>
            <person name="Yu S."/>
            <person name="Huang Y."/>
        </authorList>
    </citation>
    <scope>NUCLEOTIDE SEQUENCE [LARGE SCALE GENOMIC DNA]</scope>
    <source>
        <strain evidence="3 4">DP4N28-5</strain>
    </source>
</reference>
<feature type="binding site" evidence="1">
    <location>
        <position position="170"/>
    </location>
    <ligand>
        <name>substrate</name>
    </ligand>
</feature>
<dbReference type="EC" id="2.5.1.-" evidence="1"/>
<name>A0ABS6T2Y5_9RHOB</name>
<dbReference type="InterPro" id="IPR001441">
    <property type="entry name" value="UPP_synth-like"/>
</dbReference>
<keyword evidence="4" id="KW-1185">Reference proteome</keyword>
<evidence type="ECO:0000256" key="1">
    <source>
        <dbReference type="HAMAP-Rule" id="MF_01139"/>
    </source>
</evidence>
<keyword evidence="1" id="KW-0460">Magnesium</keyword>
<keyword evidence="1" id="KW-0479">Metal-binding</keyword>
<evidence type="ECO:0000313" key="3">
    <source>
        <dbReference type="EMBL" id="MBV7379499.1"/>
    </source>
</evidence>
<dbReference type="PANTHER" id="PTHR10291:SF0">
    <property type="entry name" value="DEHYDRODOLICHYL DIPHOSPHATE SYNTHASE 2"/>
    <property type="match status" value="1"/>
</dbReference>
<feature type="binding site" evidence="1">
    <location>
        <begin position="3"/>
        <end position="6"/>
    </location>
    <ligand>
        <name>substrate</name>
    </ligand>
</feature>
<dbReference type="EMBL" id="JAHUZE010000002">
    <property type="protein sequence ID" value="MBV7379499.1"/>
    <property type="molecule type" value="Genomic_DNA"/>
</dbReference>
<feature type="active site" description="Proton acceptor" evidence="1">
    <location>
        <position position="50"/>
    </location>
</feature>
<dbReference type="Proteomes" id="UP000756530">
    <property type="component" value="Unassembled WGS sequence"/>
</dbReference>
<feature type="active site" evidence="1">
    <location>
        <position position="2"/>
    </location>
</feature>
<dbReference type="PANTHER" id="PTHR10291">
    <property type="entry name" value="DEHYDRODOLICHYL DIPHOSPHATE SYNTHASE FAMILY MEMBER"/>
    <property type="match status" value="1"/>
</dbReference>
<proteinExistence type="inferred from homology"/>
<feature type="region of interest" description="Disordered" evidence="2">
    <location>
        <begin position="1"/>
        <end position="24"/>
    </location>
</feature>
<feature type="binding site" evidence="1">
    <location>
        <position position="189"/>
    </location>
    <ligand>
        <name>Mg(2+)</name>
        <dbReference type="ChEBI" id="CHEBI:18420"/>
    </ligand>
</feature>
<dbReference type="Pfam" id="PF01255">
    <property type="entry name" value="Prenyltransf"/>
    <property type="match status" value="1"/>
</dbReference>
<comment type="similarity">
    <text evidence="1">Belongs to the UPP synthase family.</text>
</comment>